<dbReference type="PANTHER" id="PTHR24567:SF74">
    <property type="entry name" value="HTH-TYPE TRANSCRIPTIONAL REGULATOR ARCR"/>
    <property type="match status" value="1"/>
</dbReference>
<evidence type="ECO:0000256" key="2">
    <source>
        <dbReference type="ARBA" id="ARBA00023125"/>
    </source>
</evidence>
<organism evidence="6 7">
    <name type="scientific">Phytohabitans flavus</name>
    <dbReference type="NCBI Taxonomy" id="1076124"/>
    <lineage>
        <taxon>Bacteria</taxon>
        <taxon>Bacillati</taxon>
        <taxon>Actinomycetota</taxon>
        <taxon>Actinomycetes</taxon>
        <taxon>Micromonosporales</taxon>
        <taxon>Micromonosporaceae</taxon>
    </lineage>
</organism>
<gene>
    <name evidence="6" type="primary">fnr</name>
    <name evidence="6" type="ORF">Pflav_080080</name>
</gene>
<dbReference type="SMART" id="SM00419">
    <property type="entry name" value="HTH_CRP"/>
    <property type="match status" value="1"/>
</dbReference>
<dbReference type="RefSeq" id="WP_173041403.1">
    <property type="nucleotide sequence ID" value="NZ_AP022870.1"/>
</dbReference>
<dbReference type="Proteomes" id="UP000502508">
    <property type="component" value="Chromosome"/>
</dbReference>
<dbReference type="AlphaFoldDB" id="A0A6F8Y6J2"/>
<dbReference type="SUPFAM" id="SSF51206">
    <property type="entry name" value="cAMP-binding domain-like"/>
    <property type="match status" value="1"/>
</dbReference>
<dbReference type="GO" id="GO:0003677">
    <property type="term" value="F:DNA binding"/>
    <property type="evidence" value="ECO:0007669"/>
    <property type="project" value="UniProtKB-KW"/>
</dbReference>
<name>A0A6F8Y6J2_9ACTN</name>
<dbReference type="PROSITE" id="PS50042">
    <property type="entry name" value="CNMP_BINDING_3"/>
    <property type="match status" value="1"/>
</dbReference>
<dbReference type="GO" id="GO:0003700">
    <property type="term" value="F:DNA-binding transcription factor activity"/>
    <property type="evidence" value="ECO:0007669"/>
    <property type="project" value="TreeGrafter"/>
</dbReference>
<evidence type="ECO:0000259" key="5">
    <source>
        <dbReference type="PROSITE" id="PS51063"/>
    </source>
</evidence>
<dbReference type="Gene3D" id="2.60.120.10">
    <property type="entry name" value="Jelly Rolls"/>
    <property type="match status" value="1"/>
</dbReference>
<dbReference type="Pfam" id="PF00027">
    <property type="entry name" value="cNMP_binding"/>
    <property type="match status" value="1"/>
</dbReference>
<keyword evidence="2" id="KW-0238">DNA-binding</keyword>
<dbReference type="GO" id="GO:0005829">
    <property type="term" value="C:cytosol"/>
    <property type="evidence" value="ECO:0007669"/>
    <property type="project" value="TreeGrafter"/>
</dbReference>
<dbReference type="Gene3D" id="1.10.10.10">
    <property type="entry name" value="Winged helix-like DNA-binding domain superfamily/Winged helix DNA-binding domain"/>
    <property type="match status" value="1"/>
</dbReference>
<dbReference type="PANTHER" id="PTHR24567">
    <property type="entry name" value="CRP FAMILY TRANSCRIPTIONAL REGULATORY PROTEIN"/>
    <property type="match status" value="1"/>
</dbReference>
<evidence type="ECO:0000313" key="6">
    <source>
        <dbReference type="EMBL" id="BCB81598.1"/>
    </source>
</evidence>
<dbReference type="InterPro" id="IPR014710">
    <property type="entry name" value="RmlC-like_jellyroll"/>
</dbReference>
<evidence type="ECO:0000259" key="4">
    <source>
        <dbReference type="PROSITE" id="PS50042"/>
    </source>
</evidence>
<evidence type="ECO:0000313" key="7">
    <source>
        <dbReference type="Proteomes" id="UP000502508"/>
    </source>
</evidence>
<feature type="domain" description="HTH crp-type" evidence="5">
    <location>
        <begin position="158"/>
        <end position="231"/>
    </location>
</feature>
<dbReference type="KEGG" id="pfla:Pflav_080080"/>
<evidence type="ECO:0000256" key="1">
    <source>
        <dbReference type="ARBA" id="ARBA00023015"/>
    </source>
</evidence>
<dbReference type="CDD" id="cd00038">
    <property type="entry name" value="CAP_ED"/>
    <property type="match status" value="1"/>
</dbReference>
<dbReference type="SUPFAM" id="SSF46785">
    <property type="entry name" value="Winged helix' DNA-binding domain"/>
    <property type="match status" value="1"/>
</dbReference>
<dbReference type="InterPro" id="IPR018490">
    <property type="entry name" value="cNMP-bd_dom_sf"/>
</dbReference>
<dbReference type="SMART" id="SM00100">
    <property type="entry name" value="cNMP"/>
    <property type="match status" value="1"/>
</dbReference>
<dbReference type="EMBL" id="AP022870">
    <property type="protein sequence ID" value="BCB81598.1"/>
    <property type="molecule type" value="Genomic_DNA"/>
</dbReference>
<dbReference type="Pfam" id="PF13545">
    <property type="entry name" value="HTH_Crp_2"/>
    <property type="match status" value="1"/>
</dbReference>
<feature type="domain" description="Cyclic nucleotide-binding" evidence="4">
    <location>
        <begin position="24"/>
        <end position="144"/>
    </location>
</feature>
<accession>A0A6F8Y6J2</accession>
<reference evidence="6 7" key="1">
    <citation type="submission" date="2020-03" db="EMBL/GenBank/DDBJ databases">
        <title>Whole genome shotgun sequence of Phytohabitans flavus NBRC 107702.</title>
        <authorList>
            <person name="Komaki H."/>
            <person name="Tamura T."/>
        </authorList>
    </citation>
    <scope>NUCLEOTIDE SEQUENCE [LARGE SCALE GENOMIC DNA]</scope>
    <source>
        <strain evidence="6 7">NBRC 107702</strain>
    </source>
</reference>
<keyword evidence="7" id="KW-1185">Reference proteome</keyword>
<dbReference type="InterPro" id="IPR000595">
    <property type="entry name" value="cNMP-bd_dom"/>
</dbReference>
<reference evidence="6 7" key="2">
    <citation type="submission" date="2020-03" db="EMBL/GenBank/DDBJ databases">
        <authorList>
            <person name="Ichikawa N."/>
            <person name="Kimura A."/>
            <person name="Kitahashi Y."/>
            <person name="Uohara A."/>
        </authorList>
    </citation>
    <scope>NUCLEOTIDE SEQUENCE [LARGE SCALE GENOMIC DNA]</scope>
    <source>
        <strain evidence="6 7">NBRC 107702</strain>
    </source>
</reference>
<keyword evidence="1" id="KW-0805">Transcription regulation</keyword>
<dbReference type="InterPro" id="IPR036390">
    <property type="entry name" value="WH_DNA-bd_sf"/>
</dbReference>
<dbReference type="InterPro" id="IPR050397">
    <property type="entry name" value="Env_Response_Regulators"/>
</dbReference>
<evidence type="ECO:0000256" key="3">
    <source>
        <dbReference type="ARBA" id="ARBA00023163"/>
    </source>
</evidence>
<protein>
    <submittedName>
        <fullName evidence="6">Crp/Fnr family transcriptional regulator</fullName>
    </submittedName>
</protein>
<dbReference type="InterPro" id="IPR012318">
    <property type="entry name" value="HTH_CRP"/>
</dbReference>
<keyword evidence="3" id="KW-0804">Transcription</keyword>
<proteinExistence type="predicted"/>
<sequence>MPTSPDRKAEVPPESSALWPYGTLLERLADDDLRELLRIGTRRMVPRGVTLIHEAATDRQVYVILDGCVKVLGDTREGRTTLLAIRVAGDVVGELAALDGQPRSATVATAMPTEVSAVLPRAFEAFLAERPAAARAVHRNITAKLRQATRFRIDLTGAPIPARLTRVLCQLAEGYGRPGPRGIAIDVPLSQAEIASLVGGAEASVHRVFTDLRQRGLLSVGYRRLVVHDLEALQAMALEEEK</sequence>
<dbReference type="PROSITE" id="PS51063">
    <property type="entry name" value="HTH_CRP_2"/>
    <property type="match status" value="1"/>
</dbReference>
<dbReference type="InterPro" id="IPR036388">
    <property type="entry name" value="WH-like_DNA-bd_sf"/>
</dbReference>